<keyword evidence="3" id="KW-1185">Reference proteome</keyword>
<evidence type="ECO:0000313" key="3">
    <source>
        <dbReference type="Proteomes" id="UP001181693"/>
    </source>
</evidence>
<evidence type="ECO:0008006" key="4">
    <source>
        <dbReference type="Google" id="ProtNLM"/>
    </source>
</evidence>
<name>A0AAV3A513_PYXAD</name>
<keyword evidence="1" id="KW-0812">Transmembrane</keyword>
<evidence type="ECO:0000313" key="2">
    <source>
        <dbReference type="EMBL" id="DBA19476.1"/>
    </source>
</evidence>
<feature type="transmembrane region" description="Helical" evidence="1">
    <location>
        <begin position="97"/>
        <end position="128"/>
    </location>
</feature>
<keyword evidence="1" id="KW-0472">Membrane</keyword>
<reference evidence="2" key="1">
    <citation type="thesis" date="2020" institute="ProQuest LLC" country="789 East Eisenhower Parkway, Ann Arbor, MI, USA">
        <title>Comparative Genomics and Chromosome Evolution.</title>
        <authorList>
            <person name="Mudd A.B."/>
        </authorList>
    </citation>
    <scope>NUCLEOTIDE SEQUENCE</scope>
    <source>
        <strain evidence="2">1538</strain>
        <tissue evidence="2">Blood</tissue>
    </source>
</reference>
<organism evidence="2 3">
    <name type="scientific">Pyxicephalus adspersus</name>
    <name type="common">African bullfrog</name>
    <dbReference type="NCBI Taxonomy" id="30357"/>
    <lineage>
        <taxon>Eukaryota</taxon>
        <taxon>Metazoa</taxon>
        <taxon>Chordata</taxon>
        <taxon>Craniata</taxon>
        <taxon>Vertebrata</taxon>
        <taxon>Euteleostomi</taxon>
        <taxon>Amphibia</taxon>
        <taxon>Batrachia</taxon>
        <taxon>Anura</taxon>
        <taxon>Neobatrachia</taxon>
        <taxon>Ranoidea</taxon>
        <taxon>Pyxicephalidae</taxon>
        <taxon>Pyxicephalinae</taxon>
        <taxon>Pyxicephalus</taxon>
    </lineage>
</organism>
<comment type="caution">
    <text evidence="2">The sequence shown here is derived from an EMBL/GenBank/DDBJ whole genome shotgun (WGS) entry which is preliminary data.</text>
</comment>
<sequence length="134" mass="15304">MTSLLQYFQESTTIAFYQIISFKEFSFTLTPPVTLDMFVSSICYVFLFFFVTSIPARLLIPSPSVVLPQWNTDLGKPLAAGLGNGDRRLCSVSSNRLLCFLGTLVLICRAWCMIMMLQCLLFIFMSYYAKCMHF</sequence>
<gene>
    <name evidence="2" type="ORF">GDO54_015309</name>
</gene>
<feature type="transmembrane region" description="Helical" evidence="1">
    <location>
        <begin position="37"/>
        <end position="60"/>
    </location>
</feature>
<proteinExistence type="predicted"/>
<dbReference type="EMBL" id="DYDO01000008">
    <property type="protein sequence ID" value="DBA19476.1"/>
    <property type="molecule type" value="Genomic_DNA"/>
</dbReference>
<keyword evidence="1" id="KW-1133">Transmembrane helix</keyword>
<dbReference type="Proteomes" id="UP001181693">
    <property type="component" value="Unassembled WGS sequence"/>
</dbReference>
<accession>A0AAV3A513</accession>
<evidence type="ECO:0000256" key="1">
    <source>
        <dbReference type="SAM" id="Phobius"/>
    </source>
</evidence>
<protein>
    <recommendedName>
        <fullName evidence="4">ATP synthase F0 subunit 6</fullName>
    </recommendedName>
</protein>
<dbReference type="AlphaFoldDB" id="A0AAV3A513"/>